<sequence>MKTLIVYASKSGTTAKCAEILKQKLSDAVLANLATKTVDLSGCNPIIIGGAIRYGRINKKVHQFVEAHLSELLQKDVALYICCGFPNQAEQHFIDNFPPELLKHAFAKENFGGELHLNSLSFFEKTVTKMALRSAKTEEQPKILPDHIDHFAQEVQSHAH</sequence>
<dbReference type="SUPFAM" id="SSF52218">
    <property type="entry name" value="Flavoproteins"/>
    <property type="match status" value="1"/>
</dbReference>
<dbReference type="GO" id="GO:0006783">
    <property type="term" value="P:heme biosynthetic process"/>
    <property type="evidence" value="ECO:0007669"/>
    <property type="project" value="TreeGrafter"/>
</dbReference>
<gene>
    <name evidence="2" type="ORF">IEO70_11950</name>
</gene>
<dbReference type="RefSeq" id="WP_190998613.1">
    <property type="nucleotide sequence ID" value="NZ_JACXSI010000027.1"/>
</dbReference>
<dbReference type="InterPro" id="IPR029039">
    <property type="entry name" value="Flavoprotein-like_sf"/>
</dbReference>
<dbReference type="InterPro" id="IPR026816">
    <property type="entry name" value="Flavodoxin_dom"/>
</dbReference>
<dbReference type="PANTHER" id="PTHR38030:SF2">
    <property type="entry name" value="PROTOPORPHYRINOGEN IX DEHYDROGENASE [QUINONE]"/>
    <property type="match status" value="1"/>
</dbReference>
<accession>A0A927HD47</accession>
<proteinExistence type="predicted"/>
<reference evidence="2" key="1">
    <citation type="submission" date="2020-09" db="EMBL/GenBank/DDBJ databases">
        <title>Bacillus faecalis sp. nov., a moderately halophilic bacterium isolated from cow faeces.</title>
        <authorList>
            <person name="Jiang L."/>
            <person name="Lee J."/>
        </authorList>
    </citation>
    <scope>NUCLEOTIDE SEQUENCE</scope>
    <source>
        <strain evidence="2">AGMB 02131</strain>
    </source>
</reference>
<dbReference type="Pfam" id="PF12724">
    <property type="entry name" value="Flavodoxin_5"/>
    <property type="match status" value="1"/>
</dbReference>
<evidence type="ECO:0000259" key="1">
    <source>
        <dbReference type="Pfam" id="PF12724"/>
    </source>
</evidence>
<feature type="domain" description="Flavodoxin" evidence="1">
    <location>
        <begin position="4"/>
        <end position="139"/>
    </location>
</feature>
<keyword evidence="3" id="KW-1185">Reference proteome</keyword>
<dbReference type="PANTHER" id="PTHR38030">
    <property type="entry name" value="PROTOPORPHYRINOGEN IX DEHYDROGENASE [MENAQUINONE]"/>
    <property type="match status" value="1"/>
</dbReference>
<dbReference type="GO" id="GO:0010181">
    <property type="term" value="F:FMN binding"/>
    <property type="evidence" value="ECO:0007669"/>
    <property type="project" value="InterPro"/>
</dbReference>
<evidence type="ECO:0000313" key="2">
    <source>
        <dbReference type="EMBL" id="MBD3109073.1"/>
    </source>
</evidence>
<dbReference type="GO" id="GO:0009055">
    <property type="term" value="F:electron transfer activity"/>
    <property type="evidence" value="ECO:0007669"/>
    <property type="project" value="InterPro"/>
</dbReference>
<dbReference type="Gene3D" id="3.40.50.360">
    <property type="match status" value="1"/>
</dbReference>
<protein>
    <submittedName>
        <fullName evidence="2">Flavodoxin domain-containing protein</fullName>
    </submittedName>
</protein>
<dbReference type="AlphaFoldDB" id="A0A927HD47"/>
<evidence type="ECO:0000313" key="3">
    <source>
        <dbReference type="Proteomes" id="UP000602076"/>
    </source>
</evidence>
<dbReference type="InterPro" id="IPR052200">
    <property type="entry name" value="Protoporphyrinogen_IX_DH"/>
</dbReference>
<comment type="caution">
    <text evidence="2">The sequence shown here is derived from an EMBL/GenBank/DDBJ whole genome shotgun (WGS) entry which is preliminary data.</text>
</comment>
<dbReference type="GO" id="GO:0070819">
    <property type="term" value="F:menaquinone-dependent protoporphyrinogen oxidase activity"/>
    <property type="evidence" value="ECO:0007669"/>
    <property type="project" value="TreeGrafter"/>
</dbReference>
<dbReference type="PROSITE" id="PS00201">
    <property type="entry name" value="FLAVODOXIN"/>
    <property type="match status" value="1"/>
</dbReference>
<organism evidence="2 3">
    <name type="scientific">Peribacillus faecalis</name>
    <dbReference type="NCBI Taxonomy" id="2772559"/>
    <lineage>
        <taxon>Bacteria</taxon>
        <taxon>Bacillati</taxon>
        <taxon>Bacillota</taxon>
        <taxon>Bacilli</taxon>
        <taxon>Bacillales</taxon>
        <taxon>Bacillaceae</taxon>
        <taxon>Peribacillus</taxon>
    </lineage>
</organism>
<dbReference type="EMBL" id="JACXSI010000027">
    <property type="protein sequence ID" value="MBD3109073.1"/>
    <property type="molecule type" value="Genomic_DNA"/>
</dbReference>
<name>A0A927HD47_9BACI</name>
<dbReference type="InterPro" id="IPR001226">
    <property type="entry name" value="Flavodoxin_CS"/>
</dbReference>
<dbReference type="Proteomes" id="UP000602076">
    <property type="component" value="Unassembled WGS sequence"/>
</dbReference>